<sequence>MARGVVLLVVGGSPEMIKRAGAQARRAGVADRVVFAGERSDPVPLLRASDVLVLPSAYEANALVVLEALACGVPVVSTRVGFAPDIVVDGENGFLIERDAAPLGARLAELDALDASARDAWRARARRTAEQHSWREVAARYLGLARSIEARKAAERSPGTRAGTA</sequence>
<name>A0ABM8H2E5_9MICO</name>
<proteinExistence type="predicted"/>
<dbReference type="Gene3D" id="3.40.50.2000">
    <property type="entry name" value="Glycogen Phosphorylase B"/>
    <property type="match status" value="2"/>
</dbReference>
<dbReference type="SUPFAM" id="SSF53756">
    <property type="entry name" value="UDP-Glycosyltransferase/glycogen phosphorylase"/>
    <property type="match status" value="1"/>
</dbReference>
<dbReference type="Pfam" id="PF13692">
    <property type="entry name" value="Glyco_trans_1_4"/>
    <property type="match status" value="1"/>
</dbReference>
<dbReference type="Proteomes" id="UP001321477">
    <property type="component" value="Chromosome"/>
</dbReference>
<dbReference type="PANTHER" id="PTHR12526:SF635">
    <property type="entry name" value="GLYCOSYL TRANSFERASE GROUP 1"/>
    <property type="match status" value="1"/>
</dbReference>
<reference evidence="2" key="1">
    <citation type="journal article" date="2019" name="Int. J. Syst. Evol. Microbiol.">
        <title>The Global Catalogue of Microorganisms (GCM) 10K type strain sequencing project: providing services to taxonomists for standard genome sequencing and annotation.</title>
        <authorList>
            <consortium name="The Broad Institute Genomics Platform"/>
            <consortium name="The Broad Institute Genome Sequencing Center for Infectious Disease"/>
            <person name="Wu L."/>
            <person name="Ma J."/>
        </authorList>
    </citation>
    <scope>NUCLEOTIDE SEQUENCE [LARGE SCALE GENOMIC DNA]</scope>
    <source>
        <strain evidence="2">NBRC 109019</strain>
    </source>
</reference>
<organism evidence="1 2">
    <name type="scientific">Agromyces marinus</name>
    <dbReference type="NCBI Taxonomy" id="1389020"/>
    <lineage>
        <taxon>Bacteria</taxon>
        <taxon>Bacillati</taxon>
        <taxon>Actinomycetota</taxon>
        <taxon>Actinomycetes</taxon>
        <taxon>Micrococcales</taxon>
        <taxon>Microbacteriaceae</taxon>
        <taxon>Agromyces</taxon>
    </lineage>
</organism>
<protein>
    <recommendedName>
        <fullName evidence="3">Glycosyltransferase</fullName>
    </recommendedName>
</protein>
<dbReference type="EMBL" id="AP027734">
    <property type="protein sequence ID" value="BDZ54908.1"/>
    <property type="molecule type" value="Genomic_DNA"/>
</dbReference>
<accession>A0ABM8H2E5</accession>
<evidence type="ECO:0008006" key="3">
    <source>
        <dbReference type="Google" id="ProtNLM"/>
    </source>
</evidence>
<keyword evidence="2" id="KW-1185">Reference proteome</keyword>
<dbReference type="PANTHER" id="PTHR12526">
    <property type="entry name" value="GLYCOSYLTRANSFERASE"/>
    <property type="match status" value="1"/>
</dbReference>
<evidence type="ECO:0000313" key="2">
    <source>
        <dbReference type="Proteomes" id="UP001321477"/>
    </source>
</evidence>
<gene>
    <name evidence="1" type="ORF">GCM10025870_19810</name>
</gene>
<evidence type="ECO:0000313" key="1">
    <source>
        <dbReference type="EMBL" id="BDZ54908.1"/>
    </source>
</evidence>